<proteinExistence type="predicted"/>
<accession>A0AAV9GHY5</accession>
<protein>
    <submittedName>
        <fullName evidence="2">Heterokaryon incompatibility protein-domain-containing protein</fullName>
    </submittedName>
</protein>
<sequence>MLAWIRRCTTKHRDACGSVGLSAQLPTRVLDIGDAQNNSIKLIESSGTTGRYLCLSHCWGDHQPLRTLQSNYTSHLSNIPWSSIPSTFQDAITLTRKLGFSHLWIDSLCIIQDSPSDWAAESRKMMSIYQNCFLTIAATSSPSSNTGLFLDVQTPAEISGLTSTGDAYAYHIRPSVQHFTRSKIFSDFDNRWPLLTRAWVLQERLLAPRVVHVAKPELFWECRACIDCECTTPGNPPPLDIGPLTTLKPDYWASITDANTFTYQHWWAIVEQYTSLRLSFKSDTFPALSGLVEHILSASQSAFPQGSYLSGLFTTNMPLDLLWRNNHAYIRHVPEMGPRPFVAPSWSWAS</sequence>
<organism evidence="2 3">
    <name type="scientific">Podospora aff. communis PSN243</name>
    <dbReference type="NCBI Taxonomy" id="3040156"/>
    <lineage>
        <taxon>Eukaryota</taxon>
        <taxon>Fungi</taxon>
        <taxon>Dikarya</taxon>
        <taxon>Ascomycota</taxon>
        <taxon>Pezizomycotina</taxon>
        <taxon>Sordariomycetes</taxon>
        <taxon>Sordariomycetidae</taxon>
        <taxon>Sordariales</taxon>
        <taxon>Podosporaceae</taxon>
        <taxon>Podospora</taxon>
    </lineage>
</organism>
<reference evidence="2" key="1">
    <citation type="journal article" date="2023" name="Mol. Phylogenet. Evol.">
        <title>Genome-scale phylogeny and comparative genomics of the fungal order Sordariales.</title>
        <authorList>
            <person name="Hensen N."/>
            <person name="Bonometti L."/>
            <person name="Westerberg I."/>
            <person name="Brannstrom I.O."/>
            <person name="Guillou S."/>
            <person name="Cros-Aarteil S."/>
            <person name="Calhoun S."/>
            <person name="Haridas S."/>
            <person name="Kuo A."/>
            <person name="Mondo S."/>
            <person name="Pangilinan J."/>
            <person name="Riley R."/>
            <person name="LaButti K."/>
            <person name="Andreopoulos B."/>
            <person name="Lipzen A."/>
            <person name="Chen C."/>
            <person name="Yan M."/>
            <person name="Daum C."/>
            <person name="Ng V."/>
            <person name="Clum A."/>
            <person name="Steindorff A."/>
            <person name="Ohm R.A."/>
            <person name="Martin F."/>
            <person name="Silar P."/>
            <person name="Natvig D.O."/>
            <person name="Lalanne C."/>
            <person name="Gautier V."/>
            <person name="Ament-Velasquez S.L."/>
            <person name="Kruys A."/>
            <person name="Hutchinson M.I."/>
            <person name="Powell A.J."/>
            <person name="Barry K."/>
            <person name="Miller A.N."/>
            <person name="Grigoriev I.V."/>
            <person name="Debuchy R."/>
            <person name="Gladieux P."/>
            <person name="Hiltunen Thoren M."/>
            <person name="Johannesson H."/>
        </authorList>
    </citation>
    <scope>NUCLEOTIDE SEQUENCE</scope>
    <source>
        <strain evidence="2">PSN243</strain>
    </source>
</reference>
<name>A0AAV9GHY5_9PEZI</name>
<dbReference type="InterPro" id="IPR010730">
    <property type="entry name" value="HET"/>
</dbReference>
<dbReference type="PANTHER" id="PTHR33112">
    <property type="entry name" value="DOMAIN PROTEIN, PUTATIVE-RELATED"/>
    <property type="match status" value="1"/>
</dbReference>
<evidence type="ECO:0000313" key="2">
    <source>
        <dbReference type="EMBL" id="KAK4446953.1"/>
    </source>
</evidence>
<dbReference type="Proteomes" id="UP001321760">
    <property type="component" value="Unassembled WGS sequence"/>
</dbReference>
<dbReference type="Pfam" id="PF06985">
    <property type="entry name" value="HET"/>
    <property type="match status" value="1"/>
</dbReference>
<comment type="caution">
    <text evidence="2">The sequence shown here is derived from an EMBL/GenBank/DDBJ whole genome shotgun (WGS) entry which is preliminary data.</text>
</comment>
<evidence type="ECO:0000259" key="1">
    <source>
        <dbReference type="Pfam" id="PF06985"/>
    </source>
</evidence>
<reference evidence="2" key="2">
    <citation type="submission" date="2023-05" db="EMBL/GenBank/DDBJ databases">
        <authorList>
            <consortium name="Lawrence Berkeley National Laboratory"/>
            <person name="Steindorff A."/>
            <person name="Hensen N."/>
            <person name="Bonometti L."/>
            <person name="Westerberg I."/>
            <person name="Brannstrom I.O."/>
            <person name="Guillou S."/>
            <person name="Cros-Aarteil S."/>
            <person name="Calhoun S."/>
            <person name="Haridas S."/>
            <person name="Kuo A."/>
            <person name="Mondo S."/>
            <person name="Pangilinan J."/>
            <person name="Riley R."/>
            <person name="Labutti K."/>
            <person name="Andreopoulos B."/>
            <person name="Lipzen A."/>
            <person name="Chen C."/>
            <person name="Yanf M."/>
            <person name="Daum C."/>
            <person name="Ng V."/>
            <person name="Clum A."/>
            <person name="Ohm R."/>
            <person name="Martin F."/>
            <person name="Silar P."/>
            <person name="Natvig D."/>
            <person name="Lalanne C."/>
            <person name="Gautier V."/>
            <person name="Ament-Velasquez S.L."/>
            <person name="Kruys A."/>
            <person name="Hutchinson M.I."/>
            <person name="Powell A.J."/>
            <person name="Barry K."/>
            <person name="Miller A.N."/>
            <person name="Grigoriev I.V."/>
            <person name="Debuchy R."/>
            <person name="Gladieux P."/>
            <person name="Thoren M.H."/>
            <person name="Johannesson H."/>
        </authorList>
    </citation>
    <scope>NUCLEOTIDE SEQUENCE</scope>
    <source>
        <strain evidence="2">PSN243</strain>
    </source>
</reference>
<dbReference type="PANTHER" id="PTHR33112:SF9">
    <property type="entry name" value="HETEROKARYON INCOMPATIBILITY DOMAIN-CONTAINING PROTEIN"/>
    <property type="match status" value="1"/>
</dbReference>
<gene>
    <name evidence="2" type="ORF">QBC34DRAFT_330715</name>
</gene>
<keyword evidence="3" id="KW-1185">Reference proteome</keyword>
<feature type="non-terminal residue" evidence="2">
    <location>
        <position position="350"/>
    </location>
</feature>
<evidence type="ECO:0000313" key="3">
    <source>
        <dbReference type="Proteomes" id="UP001321760"/>
    </source>
</evidence>
<feature type="domain" description="Heterokaryon incompatibility" evidence="1">
    <location>
        <begin position="52"/>
        <end position="203"/>
    </location>
</feature>
<dbReference type="AlphaFoldDB" id="A0AAV9GHY5"/>
<dbReference type="EMBL" id="MU865953">
    <property type="protein sequence ID" value="KAK4446953.1"/>
    <property type="molecule type" value="Genomic_DNA"/>
</dbReference>